<dbReference type="PANTHER" id="PTHR45835">
    <property type="entry name" value="YALI0A06105P"/>
    <property type="match status" value="1"/>
</dbReference>
<dbReference type="PANTHER" id="PTHR45835:SF99">
    <property type="entry name" value="CHROMO DOMAIN-CONTAINING PROTEIN-RELATED"/>
    <property type="match status" value="1"/>
</dbReference>
<reference evidence="2" key="1">
    <citation type="submission" date="2023-08" db="EMBL/GenBank/DDBJ databases">
        <title>A de novo genome assembly of Solanum verrucosum Schlechtendal, a Mexican diploid species geographically isolated from the other diploid A-genome species in potato relatives.</title>
        <authorList>
            <person name="Hosaka K."/>
        </authorList>
    </citation>
    <scope>NUCLEOTIDE SEQUENCE</scope>
    <source>
        <tissue evidence="2">Young leaves</tissue>
    </source>
</reference>
<accession>A0AAF0ZRS9</accession>
<dbReference type="Proteomes" id="UP001234989">
    <property type="component" value="Chromosome 9"/>
</dbReference>
<name>A0AAF0ZRS9_SOLVR</name>
<dbReference type="EMBL" id="CP133620">
    <property type="protein sequence ID" value="WMV46684.1"/>
    <property type="molecule type" value="Genomic_DNA"/>
</dbReference>
<organism evidence="2 3">
    <name type="scientific">Solanum verrucosum</name>
    <dbReference type="NCBI Taxonomy" id="315347"/>
    <lineage>
        <taxon>Eukaryota</taxon>
        <taxon>Viridiplantae</taxon>
        <taxon>Streptophyta</taxon>
        <taxon>Embryophyta</taxon>
        <taxon>Tracheophyta</taxon>
        <taxon>Spermatophyta</taxon>
        <taxon>Magnoliopsida</taxon>
        <taxon>eudicotyledons</taxon>
        <taxon>Gunneridae</taxon>
        <taxon>Pentapetalae</taxon>
        <taxon>asterids</taxon>
        <taxon>lamiids</taxon>
        <taxon>Solanales</taxon>
        <taxon>Solanaceae</taxon>
        <taxon>Solanoideae</taxon>
        <taxon>Solaneae</taxon>
        <taxon>Solanum</taxon>
    </lineage>
</organism>
<dbReference type="InterPro" id="IPR012337">
    <property type="entry name" value="RNaseH-like_sf"/>
</dbReference>
<dbReference type="InterPro" id="IPR036397">
    <property type="entry name" value="RNaseH_sf"/>
</dbReference>
<gene>
    <name evidence="2" type="ORF">MTR67_040069</name>
</gene>
<dbReference type="Gene3D" id="3.30.420.10">
    <property type="entry name" value="Ribonuclease H-like superfamily/Ribonuclease H"/>
    <property type="match status" value="1"/>
</dbReference>
<dbReference type="SUPFAM" id="SSF53098">
    <property type="entry name" value="Ribonuclease H-like"/>
    <property type="match status" value="1"/>
</dbReference>
<evidence type="ECO:0000313" key="2">
    <source>
        <dbReference type="EMBL" id="WMV46684.1"/>
    </source>
</evidence>
<feature type="region of interest" description="Disordered" evidence="1">
    <location>
        <begin position="1"/>
        <end position="42"/>
    </location>
</feature>
<keyword evidence="3" id="KW-1185">Reference proteome</keyword>
<dbReference type="GO" id="GO:0003676">
    <property type="term" value="F:nucleic acid binding"/>
    <property type="evidence" value="ECO:0007669"/>
    <property type="project" value="InterPro"/>
</dbReference>
<protein>
    <submittedName>
        <fullName evidence="2">Uncharacterized protein</fullName>
    </submittedName>
</protein>
<proteinExistence type="predicted"/>
<dbReference type="AlphaFoldDB" id="A0AAF0ZRS9"/>
<feature type="compositionally biased region" description="Basic and acidic residues" evidence="1">
    <location>
        <begin position="33"/>
        <end position="42"/>
    </location>
</feature>
<sequence>MGRTSGREGGQVSRGPPLAIGQGPWKSKWPVKPHTDREDVREEVSPMKGVMRFGEKRKLCTRYIGLYRLSKRIDNIAYELELLSESVAVHLILDHQVCKQRTKEVASVKEVVRDVHKLANVGVRLLEAEDRGVVVQNTAESSIVALVKQKQTSEAPGGLTQTMDITIWKWEAINMDFITGLPFSFKSHDSIWVTINRLTKSAHFLPVKSNSTAEEYAKLYVMEVVRLHGTPLTIISYWGA</sequence>
<evidence type="ECO:0000313" key="3">
    <source>
        <dbReference type="Proteomes" id="UP001234989"/>
    </source>
</evidence>
<evidence type="ECO:0000256" key="1">
    <source>
        <dbReference type="SAM" id="MobiDB-lite"/>
    </source>
</evidence>